<name>A0ABR0QK65_GOSAR</name>
<keyword evidence="3" id="KW-1185">Reference proteome</keyword>
<evidence type="ECO:0000313" key="3">
    <source>
        <dbReference type="Proteomes" id="UP001358586"/>
    </source>
</evidence>
<feature type="compositionally biased region" description="Low complexity" evidence="1">
    <location>
        <begin position="113"/>
        <end position="123"/>
    </location>
</feature>
<gene>
    <name evidence="2" type="ORF">PVK06_008186</name>
</gene>
<evidence type="ECO:0000313" key="2">
    <source>
        <dbReference type="EMBL" id="KAK5839404.1"/>
    </source>
</evidence>
<protein>
    <recommendedName>
        <fullName evidence="4">Reverse transcriptase zinc-binding domain-containing protein</fullName>
    </recommendedName>
</protein>
<evidence type="ECO:0008006" key="4">
    <source>
        <dbReference type="Google" id="ProtNLM"/>
    </source>
</evidence>
<dbReference type="EMBL" id="JARKNE010000003">
    <property type="protein sequence ID" value="KAK5839404.1"/>
    <property type="molecule type" value="Genomic_DNA"/>
</dbReference>
<sequence length="138" mass="15382">MGLGTFSSCALCGHTTEDLAHVLLDCSFAKNIWMLILPEQLKQSLNPVAFSDDSWVSLHSDGAVVRDSGYAASGGVARDKEGNWIVGGIWDYYPQKDPTYHEDRRKVENQTYSTSSKFSSRPSRQNRSKLEVQSPCLH</sequence>
<proteinExistence type="predicted"/>
<reference evidence="2 3" key="1">
    <citation type="submission" date="2023-03" db="EMBL/GenBank/DDBJ databases">
        <title>WGS of Gossypium arboreum.</title>
        <authorList>
            <person name="Yu D."/>
        </authorList>
    </citation>
    <scope>NUCLEOTIDE SEQUENCE [LARGE SCALE GENOMIC DNA]</scope>
    <source>
        <tissue evidence="2">Leaf</tissue>
    </source>
</reference>
<organism evidence="2 3">
    <name type="scientific">Gossypium arboreum</name>
    <name type="common">Tree cotton</name>
    <name type="synonym">Gossypium nanking</name>
    <dbReference type="NCBI Taxonomy" id="29729"/>
    <lineage>
        <taxon>Eukaryota</taxon>
        <taxon>Viridiplantae</taxon>
        <taxon>Streptophyta</taxon>
        <taxon>Embryophyta</taxon>
        <taxon>Tracheophyta</taxon>
        <taxon>Spermatophyta</taxon>
        <taxon>Magnoliopsida</taxon>
        <taxon>eudicotyledons</taxon>
        <taxon>Gunneridae</taxon>
        <taxon>Pentapetalae</taxon>
        <taxon>rosids</taxon>
        <taxon>malvids</taxon>
        <taxon>Malvales</taxon>
        <taxon>Malvaceae</taxon>
        <taxon>Malvoideae</taxon>
        <taxon>Gossypium</taxon>
    </lineage>
</organism>
<evidence type="ECO:0000256" key="1">
    <source>
        <dbReference type="SAM" id="MobiDB-lite"/>
    </source>
</evidence>
<feature type="region of interest" description="Disordered" evidence="1">
    <location>
        <begin position="103"/>
        <end position="138"/>
    </location>
</feature>
<comment type="caution">
    <text evidence="2">The sequence shown here is derived from an EMBL/GenBank/DDBJ whole genome shotgun (WGS) entry which is preliminary data.</text>
</comment>
<dbReference type="Proteomes" id="UP001358586">
    <property type="component" value="Chromosome 3"/>
</dbReference>
<accession>A0ABR0QK65</accession>